<keyword evidence="1" id="KW-0812">Transmembrane</keyword>
<sequence>MVVNQGDPEQEKPKSIQSDLATAYRNLGNYIGLGTQIAASFAFFVFVGNWVDEQLHTRPLFLLVGVAMGMVGMIVLLLRTTEEANKKKNNP</sequence>
<name>B3QZE6_CHLT3</name>
<dbReference type="InterPro" id="IPR032820">
    <property type="entry name" value="ATPase_put"/>
</dbReference>
<evidence type="ECO:0008006" key="4">
    <source>
        <dbReference type="Google" id="ProtNLM"/>
    </source>
</evidence>
<protein>
    <recommendedName>
        <fullName evidence="4">F0F1-ATPase subunit</fullName>
    </recommendedName>
</protein>
<dbReference type="Pfam" id="PF09527">
    <property type="entry name" value="ATPase_gene1"/>
    <property type="match status" value="1"/>
</dbReference>
<dbReference type="EMBL" id="CP001100">
    <property type="protein sequence ID" value="ACF13839.1"/>
    <property type="molecule type" value="Genomic_DNA"/>
</dbReference>
<keyword evidence="3" id="KW-1185">Reference proteome</keyword>
<organism evidence="2 3">
    <name type="scientific">Chloroherpeton thalassium (strain ATCC 35110 / GB-78)</name>
    <dbReference type="NCBI Taxonomy" id="517418"/>
    <lineage>
        <taxon>Bacteria</taxon>
        <taxon>Pseudomonadati</taxon>
        <taxon>Chlorobiota</taxon>
        <taxon>Chlorobiia</taxon>
        <taxon>Chlorobiales</taxon>
        <taxon>Chloroherpetonaceae</taxon>
        <taxon>Chloroherpeton</taxon>
    </lineage>
</organism>
<evidence type="ECO:0000313" key="3">
    <source>
        <dbReference type="Proteomes" id="UP000001208"/>
    </source>
</evidence>
<dbReference type="RefSeq" id="WP_012499923.1">
    <property type="nucleotide sequence ID" value="NC_011026.1"/>
</dbReference>
<reference evidence="2 3" key="1">
    <citation type="submission" date="2008-06" db="EMBL/GenBank/DDBJ databases">
        <title>Complete sequence of Chloroherpeton thalassium ATCC 35110.</title>
        <authorList>
            <consortium name="US DOE Joint Genome Institute"/>
            <person name="Lucas S."/>
            <person name="Copeland A."/>
            <person name="Lapidus A."/>
            <person name="Glavina del Rio T."/>
            <person name="Dalin E."/>
            <person name="Tice H."/>
            <person name="Bruce D."/>
            <person name="Goodwin L."/>
            <person name="Pitluck S."/>
            <person name="Schmutz J."/>
            <person name="Larimer F."/>
            <person name="Land M."/>
            <person name="Hauser L."/>
            <person name="Kyrpides N."/>
            <person name="Mikhailova N."/>
            <person name="Liu Z."/>
            <person name="Li T."/>
            <person name="Zhao F."/>
            <person name="Overmann J."/>
            <person name="Bryant D.A."/>
            <person name="Richardson P."/>
        </authorList>
    </citation>
    <scope>NUCLEOTIDE SEQUENCE [LARGE SCALE GENOMIC DNA]</scope>
    <source>
        <strain evidence="3">ATCC 35110 / GB-78</strain>
    </source>
</reference>
<keyword evidence="1" id="KW-1133">Transmembrane helix</keyword>
<feature type="transmembrane region" description="Helical" evidence="1">
    <location>
        <begin position="60"/>
        <end position="78"/>
    </location>
</feature>
<evidence type="ECO:0000256" key="1">
    <source>
        <dbReference type="SAM" id="Phobius"/>
    </source>
</evidence>
<keyword evidence="1" id="KW-0472">Membrane</keyword>
<dbReference type="OrthoDB" id="9798708at2"/>
<dbReference type="STRING" id="517418.Ctha_1376"/>
<dbReference type="eggNOG" id="ENOG5033CIQ">
    <property type="taxonomic scope" value="Bacteria"/>
</dbReference>
<dbReference type="KEGG" id="cts:Ctha_1376"/>
<dbReference type="HOGENOM" id="CLU_137927_2_0_10"/>
<feature type="transmembrane region" description="Helical" evidence="1">
    <location>
        <begin position="27"/>
        <end position="48"/>
    </location>
</feature>
<proteinExistence type="predicted"/>
<dbReference type="AlphaFoldDB" id="B3QZE6"/>
<evidence type="ECO:0000313" key="2">
    <source>
        <dbReference type="EMBL" id="ACF13839.1"/>
    </source>
</evidence>
<accession>B3QZE6</accession>
<gene>
    <name evidence="2" type="ordered locus">Ctha_1376</name>
</gene>
<dbReference type="Proteomes" id="UP000001208">
    <property type="component" value="Chromosome"/>
</dbReference>